<evidence type="ECO:0000313" key="1">
    <source>
        <dbReference type="EMBL" id="MDX7019229.1"/>
    </source>
</evidence>
<organism evidence="1 2">
    <name type="scientific">Klebsiella aerogenes</name>
    <name type="common">Enterobacter aerogenes</name>
    <dbReference type="NCBI Taxonomy" id="548"/>
    <lineage>
        <taxon>Bacteria</taxon>
        <taxon>Pseudomonadati</taxon>
        <taxon>Pseudomonadota</taxon>
        <taxon>Gammaproteobacteria</taxon>
        <taxon>Enterobacterales</taxon>
        <taxon>Enterobacteriaceae</taxon>
        <taxon>Klebsiella/Raoultella group</taxon>
        <taxon>Klebsiella</taxon>
    </lineage>
</organism>
<sequence length="46" mass="5056">MHLYTLTGGEKGWWTVSLGGRVWLPKGELPFGLATDWGLVGKQAKI</sequence>
<dbReference type="InterPro" id="IPR015797">
    <property type="entry name" value="NUDIX_hydrolase-like_dom_sf"/>
</dbReference>
<accession>A0AAW9EDL3</accession>
<name>A0AAW9EDL3_KLEAE</name>
<dbReference type="Proteomes" id="UP001279012">
    <property type="component" value="Unassembled WGS sequence"/>
</dbReference>
<dbReference type="EMBL" id="JAWZZT010001822">
    <property type="protein sequence ID" value="MDX7019229.1"/>
    <property type="molecule type" value="Genomic_DNA"/>
</dbReference>
<evidence type="ECO:0000313" key="2">
    <source>
        <dbReference type="Proteomes" id="UP001279012"/>
    </source>
</evidence>
<dbReference type="AlphaFoldDB" id="A0AAW9EDL3"/>
<protein>
    <submittedName>
        <fullName evidence="1">NAD(+) diphosphatase</fullName>
    </submittedName>
</protein>
<dbReference type="SUPFAM" id="SSF55811">
    <property type="entry name" value="Nudix"/>
    <property type="match status" value="1"/>
</dbReference>
<gene>
    <name evidence="1" type="primary">nudC</name>
    <name evidence="1" type="ORF">SJ059_32920</name>
</gene>
<feature type="non-terminal residue" evidence="1">
    <location>
        <position position="46"/>
    </location>
</feature>
<comment type="caution">
    <text evidence="1">The sequence shown here is derived from an EMBL/GenBank/DDBJ whole genome shotgun (WGS) entry which is preliminary data.</text>
</comment>
<reference evidence="1" key="1">
    <citation type="submission" date="2023-11" db="EMBL/GenBank/DDBJ databases">
        <title>Detection of rare carbapenemases in Enterobacterales - comparison of two colorimetric and two CIM-based carbapenemase assays.</title>
        <authorList>
            <person name="Schaffarczyk L."/>
            <person name="Noster J."/>
            <person name="Stelzer Y."/>
            <person name="Sattler J."/>
            <person name="Gatermann S."/>
            <person name="Hamprecht A."/>
        </authorList>
    </citation>
    <scope>NUCLEOTIDE SEQUENCE</scope>
    <source>
        <strain evidence="1">CIM-Cont-037</strain>
    </source>
</reference>
<proteinExistence type="predicted"/>